<evidence type="ECO:0000313" key="1">
    <source>
        <dbReference type="EMBL" id="CAB4171100.1"/>
    </source>
</evidence>
<name>A0A6J5R8W0_9CAUD</name>
<dbReference type="EMBL" id="LR797021">
    <property type="protein sequence ID" value="CAB4182221.1"/>
    <property type="molecule type" value="Genomic_DNA"/>
</dbReference>
<dbReference type="EMBL" id="LR798378">
    <property type="protein sequence ID" value="CAB5227632.1"/>
    <property type="molecule type" value="Genomic_DNA"/>
</dbReference>
<evidence type="ECO:0000313" key="5">
    <source>
        <dbReference type="EMBL" id="CAB4211156.1"/>
    </source>
</evidence>
<organism evidence="4">
    <name type="scientific">uncultured Caudovirales phage</name>
    <dbReference type="NCBI Taxonomy" id="2100421"/>
    <lineage>
        <taxon>Viruses</taxon>
        <taxon>Duplodnaviria</taxon>
        <taxon>Heunggongvirae</taxon>
        <taxon>Uroviricota</taxon>
        <taxon>Caudoviricetes</taxon>
        <taxon>Peduoviridae</taxon>
        <taxon>Maltschvirus</taxon>
        <taxon>Maltschvirus maltsch</taxon>
    </lineage>
</organism>
<evidence type="ECO:0000313" key="7">
    <source>
        <dbReference type="EMBL" id="CAB5227632.1"/>
    </source>
</evidence>
<protein>
    <submittedName>
        <fullName evidence="4">Uncharacterized protein</fullName>
    </submittedName>
</protein>
<gene>
    <name evidence="3" type="ORF">UFOVP1065_178</name>
    <name evidence="4" type="ORF">UFOVP1198_147</name>
    <name evidence="5" type="ORF">UFOVP1418_139</name>
    <name evidence="7" type="ORF">UFOVP1524_11</name>
    <name evidence="6" type="ORF">UFOVP1651_11</name>
    <name evidence="1" type="ORF">UFOVP908_222</name>
    <name evidence="2" type="ORF">UFOVP990_147</name>
</gene>
<dbReference type="EMBL" id="LR797518">
    <property type="protein sequence ID" value="CAB4222345.1"/>
    <property type="molecule type" value="Genomic_DNA"/>
</dbReference>
<evidence type="ECO:0000313" key="4">
    <source>
        <dbReference type="EMBL" id="CAB4190807.1"/>
    </source>
</evidence>
<accession>A0A6J5R8W0</accession>
<dbReference type="EMBL" id="LR797369">
    <property type="protein sequence ID" value="CAB4211156.1"/>
    <property type="molecule type" value="Genomic_DNA"/>
</dbReference>
<evidence type="ECO:0000313" key="2">
    <source>
        <dbReference type="EMBL" id="CAB4177037.1"/>
    </source>
</evidence>
<reference evidence="4" key="1">
    <citation type="submission" date="2020-05" db="EMBL/GenBank/DDBJ databases">
        <authorList>
            <person name="Chiriac C."/>
            <person name="Salcher M."/>
            <person name="Ghai R."/>
            <person name="Kavagutti S V."/>
        </authorList>
    </citation>
    <scope>NUCLEOTIDE SEQUENCE</scope>
</reference>
<dbReference type="EMBL" id="LR796945">
    <property type="protein sequence ID" value="CAB4177037.1"/>
    <property type="molecule type" value="Genomic_DNA"/>
</dbReference>
<evidence type="ECO:0000313" key="3">
    <source>
        <dbReference type="EMBL" id="CAB4182221.1"/>
    </source>
</evidence>
<evidence type="ECO:0000313" key="6">
    <source>
        <dbReference type="EMBL" id="CAB4222345.1"/>
    </source>
</evidence>
<proteinExistence type="predicted"/>
<dbReference type="EMBL" id="LR796860">
    <property type="protein sequence ID" value="CAB4171100.1"/>
    <property type="molecule type" value="Genomic_DNA"/>
</dbReference>
<dbReference type="EMBL" id="LR797157">
    <property type="protein sequence ID" value="CAB4190807.1"/>
    <property type="molecule type" value="Genomic_DNA"/>
</dbReference>
<sequence>MTIYVAKPYFNTSKQMKEFDTAKEAAKYLLEVTGFKMPADEWELIGKIIVKETENA</sequence>